<feature type="compositionally biased region" description="Polar residues" evidence="1">
    <location>
        <begin position="141"/>
        <end position="152"/>
    </location>
</feature>
<feature type="compositionally biased region" description="Polar residues" evidence="1">
    <location>
        <begin position="244"/>
        <end position="254"/>
    </location>
</feature>
<feature type="compositionally biased region" description="Basic and acidic residues" evidence="1">
    <location>
        <begin position="204"/>
        <end position="213"/>
    </location>
</feature>
<dbReference type="RefSeq" id="XP_047736708.1">
    <property type="nucleotide sequence ID" value="XM_047880752.1"/>
</dbReference>
<dbReference type="KEGG" id="hazt:125177976"/>
<dbReference type="Proteomes" id="UP000694843">
    <property type="component" value="Unplaced"/>
</dbReference>
<feature type="transmembrane region" description="Helical" evidence="2">
    <location>
        <begin position="35"/>
        <end position="55"/>
    </location>
</feature>
<feature type="compositionally biased region" description="Polar residues" evidence="1">
    <location>
        <begin position="103"/>
        <end position="112"/>
    </location>
</feature>
<keyword evidence="3" id="KW-1185">Reference proteome</keyword>
<keyword evidence="2" id="KW-0472">Membrane</keyword>
<feature type="compositionally biased region" description="Polar residues" evidence="1">
    <location>
        <begin position="59"/>
        <end position="71"/>
    </location>
</feature>
<evidence type="ECO:0000256" key="1">
    <source>
        <dbReference type="SAM" id="MobiDB-lite"/>
    </source>
</evidence>
<feature type="compositionally biased region" description="Polar residues" evidence="1">
    <location>
        <begin position="367"/>
        <end position="382"/>
    </location>
</feature>
<accession>A0A979FJ39</accession>
<feature type="region of interest" description="Disordered" evidence="1">
    <location>
        <begin position="141"/>
        <end position="268"/>
    </location>
</feature>
<feature type="compositionally biased region" description="Basic and acidic residues" evidence="1">
    <location>
        <begin position="154"/>
        <end position="166"/>
    </location>
</feature>
<dbReference type="AlphaFoldDB" id="A0A979FJ39"/>
<feature type="compositionally biased region" description="Low complexity" evidence="1">
    <location>
        <begin position="188"/>
        <end position="199"/>
    </location>
</feature>
<evidence type="ECO:0000313" key="4">
    <source>
        <dbReference type="RefSeq" id="XP_047736708.1"/>
    </source>
</evidence>
<feature type="region of interest" description="Disordered" evidence="1">
    <location>
        <begin position="59"/>
        <end position="89"/>
    </location>
</feature>
<evidence type="ECO:0000256" key="2">
    <source>
        <dbReference type="SAM" id="Phobius"/>
    </source>
</evidence>
<feature type="region of interest" description="Disordered" evidence="1">
    <location>
        <begin position="103"/>
        <end position="122"/>
    </location>
</feature>
<protein>
    <submittedName>
        <fullName evidence="4">Uncharacterized protein LOC125177976</fullName>
    </submittedName>
</protein>
<gene>
    <name evidence="4" type="primary">LOC125177976</name>
</gene>
<keyword evidence="2" id="KW-0812">Transmembrane</keyword>
<feature type="compositionally biased region" description="Basic and acidic residues" evidence="1">
    <location>
        <begin position="232"/>
        <end position="243"/>
    </location>
</feature>
<dbReference type="GeneID" id="125177976"/>
<feature type="region of interest" description="Disordered" evidence="1">
    <location>
        <begin position="1"/>
        <end position="24"/>
    </location>
</feature>
<feature type="compositionally biased region" description="Acidic residues" evidence="1">
    <location>
        <begin position="255"/>
        <end position="268"/>
    </location>
</feature>
<sequence>MIYGSYDVTKPEETSAENNCESSPRSKRCVRFKGCIAVAIFIASMIVVFGCMYGIDRPGTTTPTRNGNVTETGEKCKNSSSFNNISSPQVTTQDYIDHEVSVSSLKQQSSTEDTIKNPIADPNDDLIHKNITWISESVIGNNQPKMNRTTNPDLEARNSTEQRKLNDNFLESRILDEPTERTASVEYTGSSLTSTDSSSAPFPPREHHYETHNIKTQRNSSQNFEESDESVESDREHHYETHNLEPQLNSSQNFEESDESVESEEDLEQLNPKLTDVSAEGPRNPESSHATIEAYQQSHSSALNPLVNIDSSIQQSIGSYSDKSQTESVAPSLTHSLTSDSTANEALDLLTQPLNYSLQHETEKKNTNLNSEQNLEPGNTAPTDELSMQLENPKLDNLAIENQWPQNSFAHNLFKIEGNPLNVGLTTNSTEDQSKMI</sequence>
<feature type="region of interest" description="Disordered" evidence="1">
    <location>
        <begin position="366"/>
        <end position="385"/>
    </location>
</feature>
<keyword evidence="2" id="KW-1133">Transmembrane helix</keyword>
<name>A0A979FJ39_HYAAZ</name>
<reference evidence="4" key="1">
    <citation type="submission" date="2025-08" db="UniProtKB">
        <authorList>
            <consortium name="RefSeq"/>
        </authorList>
    </citation>
    <scope>IDENTIFICATION</scope>
    <source>
        <tissue evidence="4">Whole organism</tissue>
    </source>
</reference>
<evidence type="ECO:0000313" key="3">
    <source>
        <dbReference type="Proteomes" id="UP000694843"/>
    </source>
</evidence>
<proteinExistence type="predicted"/>
<feature type="compositionally biased region" description="Polar residues" evidence="1">
    <location>
        <begin position="214"/>
        <end position="224"/>
    </location>
</feature>
<organism evidence="3 4">
    <name type="scientific">Hyalella azteca</name>
    <name type="common">Amphipod</name>
    <dbReference type="NCBI Taxonomy" id="294128"/>
    <lineage>
        <taxon>Eukaryota</taxon>
        <taxon>Metazoa</taxon>
        <taxon>Ecdysozoa</taxon>
        <taxon>Arthropoda</taxon>
        <taxon>Crustacea</taxon>
        <taxon>Multicrustacea</taxon>
        <taxon>Malacostraca</taxon>
        <taxon>Eumalacostraca</taxon>
        <taxon>Peracarida</taxon>
        <taxon>Amphipoda</taxon>
        <taxon>Senticaudata</taxon>
        <taxon>Talitrida</taxon>
        <taxon>Talitroidea</taxon>
        <taxon>Hyalellidae</taxon>
        <taxon>Hyalella</taxon>
    </lineage>
</organism>
<feature type="compositionally biased region" description="Polar residues" evidence="1">
    <location>
        <begin position="78"/>
        <end position="89"/>
    </location>
</feature>